<feature type="domain" description="Transcription regulator AsnC/Lrp ligand binding" evidence="1">
    <location>
        <begin position="6"/>
        <end position="73"/>
    </location>
</feature>
<evidence type="ECO:0000259" key="1">
    <source>
        <dbReference type="Pfam" id="PF01037"/>
    </source>
</evidence>
<name>A0A0C5BWR8_9ARCH</name>
<dbReference type="InterPro" id="IPR019887">
    <property type="entry name" value="Tscrpt_reg_AsnC/Lrp_C"/>
</dbReference>
<reference evidence="3" key="1">
    <citation type="submission" date="2015-02" db="EMBL/GenBank/DDBJ databases">
        <title>Characterization of two novel Thaumarchaeota isolated from the Northern Adriatic Sea.</title>
        <authorList>
            <person name="Bayer B."/>
            <person name="Vojvoda J."/>
            <person name="Offre P."/>
            <person name="Srivastava A."/>
            <person name="Elisabeth N."/>
            <person name="Garcia J.A.L."/>
            <person name="Schleper C."/>
            <person name="Herndl G.J."/>
        </authorList>
    </citation>
    <scope>NUCLEOTIDE SEQUENCE [LARGE SCALE GENOMIC DNA]</scope>
    <source>
        <strain evidence="3">D3C</strain>
    </source>
</reference>
<dbReference type="STRING" id="1582439.NPIRD3C_1534"/>
<sequence length="77" mass="8883">MTDAYVMLNCELGAETEIIEKLKEIEQVADVFETIGTHDMLVKLQAENFEKIREIVSWNIQKLDKVRSTATLIKKDN</sequence>
<reference evidence="2 3" key="3">
    <citation type="journal article" date="2019" name="Int. J. Syst. Evol. Microbiol.">
        <title>Nitrosopumilus adriaticus sp. nov. and Nitrosopumilus piranensis sp. nov., two ammonia-oxidizing archaea from the Adriatic Sea and members of the class Nitrososphaeria.</title>
        <authorList>
            <person name="Bayer B."/>
            <person name="Vojvoda J."/>
            <person name="Reinthaler T."/>
            <person name="Reyes C."/>
            <person name="Pinto M."/>
            <person name="Herndl G.J."/>
        </authorList>
    </citation>
    <scope>NUCLEOTIDE SEQUENCE [LARGE SCALE GENOMIC DNA]</scope>
    <source>
        <strain evidence="2 3">D3C</strain>
    </source>
</reference>
<dbReference type="OrthoDB" id="6995at2157"/>
<keyword evidence="3" id="KW-1185">Reference proteome</keyword>
<reference evidence="2 3" key="2">
    <citation type="journal article" date="2016" name="ISME J.">
        <title>Physiological and genomic characterization of two novel marine thaumarchaeal strains indicates niche differentiation.</title>
        <authorList>
            <person name="Bayer B."/>
            <person name="Vojvoda J."/>
            <person name="Offre P."/>
            <person name="Alves R.J."/>
            <person name="Elisabeth N.H."/>
            <person name="Garcia J.A."/>
            <person name="Volland J.M."/>
            <person name="Srivastava A."/>
            <person name="Schleper C."/>
            <person name="Herndl G.J."/>
        </authorList>
    </citation>
    <scope>NUCLEOTIDE SEQUENCE [LARGE SCALE GENOMIC DNA]</scope>
    <source>
        <strain evidence="2 3">D3C</strain>
    </source>
</reference>
<dbReference type="Gene3D" id="3.30.70.920">
    <property type="match status" value="1"/>
</dbReference>
<evidence type="ECO:0000313" key="3">
    <source>
        <dbReference type="Proteomes" id="UP000032027"/>
    </source>
</evidence>
<dbReference type="EMBL" id="CP010868">
    <property type="protein sequence ID" value="AJM92746.1"/>
    <property type="molecule type" value="Genomic_DNA"/>
</dbReference>
<dbReference type="RefSeq" id="WP_148703531.1">
    <property type="nucleotide sequence ID" value="NZ_CP010868.1"/>
</dbReference>
<dbReference type="PATRIC" id="fig|1582439.9.peg.1581"/>
<dbReference type="GeneID" id="41600644"/>
<dbReference type="Proteomes" id="UP000032027">
    <property type="component" value="Chromosome"/>
</dbReference>
<dbReference type="KEGG" id="nid:NPIRD3C_1534"/>
<evidence type="ECO:0000313" key="2">
    <source>
        <dbReference type="EMBL" id="AJM92746.1"/>
    </source>
</evidence>
<dbReference type="AlphaFoldDB" id="A0A0C5BWR8"/>
<dbReference type="InterPro" id="IPR011008">
    <property type="entry name" value="Dimeric_a/b-barrel"/>
</dbReference>
<accession>A0A0C5BWR8</accession>
<protein>
    <submittedName>
        <fullName evidence="2">Regulatory protein AsnC/Lrp family</fullName>
    </submittedName>
</protein>
<dbReference type="HOGENOM" id="CLU_170329_2_2_2"/>
<organism evidence="2 3">
    <name type="scientific">Nitrosopumilus piranensis</name>
    <dbReference type="NCBI Taxonomy" id="1582439"/>
    <lineage>
        <taxon>Archaea</taxon>
        <taxon>Nitrososphaerota</taxon>
        <taxon>Nitrososphaeria</taxon>
        <taxon>Nitrosopumilales</taxon>
        <taxon>Nitrosopumilaceae</taxon>
        <taxon>Nitrosopumilus</taxon>
    </lineage>
</organism>
<dbReference type="Pfam" id="PF01037">
    <property type="entry name" value="AsnC_trans_reg"/>
    <property type="match status" value="1"/>
</dbReference>
<proteinExistence type="predicted"/>
<dbReference type="SUPFAM" id="SSF54909">
    <property type="entry name" value="Dimeric alpha+beta barrel"/>
    <property type="match status" value="1"/>
</dbReference>
<gene>
    <name evidence="2" type="ORF">NPIRD3C_1534</name>
</gene>